<protein>
    <recommendedName>
        <fullName evidence="3">Prepilin-type N-terminal cleavage/methylation domain-containing protein</fullName>
    </recommendedName>
</protein>
<sequence length="181" mass="20645">MRGFSLIETLVAVVILVSAIVGPLTLAQRSIHSAVYARDQVTASFLSEEVIEYIRSVRDGNKHDDKNWLNGLSDCVGDLCMVDVTLDRNDAFDKCDNKKLPPYDSFCELLAFNESEGWYGYKPKNDIAWADTRFAREVQITTIPRNNNTSDNEAKIEVTVRWKTGNLPERSVTVRDYIYDW</sequence>
<comment type="caution">
    <text evidence="1">The sequence shown here is derived from an EMBL/GenBank/DDBJ whole genome shotgun (WGS) entry which is preliminary data.</text>
</comment>
<proteinExistence type="predicted"/>
<organism evidence="1 2">
    <name type="scientific">Candidatus Taylorbacteria bacterium RIFCSPLOWO2_01_FULL_48_100</name>
    <dbReference type="NCBI Taxonomy" id="1802322"/>
    <lineage>
        <taxon>Bacteria</taxon>
        <taxon>Candidatus Tayloriibacteriota</taxon>
    </lineage>
</organism>
<name>A0A1G2NF14_9BACT</name>
<dbReference type="InterPro" id="IPR012902">
    <property type="entry name" value="N_methyl_site"/>
</dbReference>
<gene>
    <name evidence="1" type="ORF">A2938_00310</name>
</gene>
<evidence type="ECO:0000313" key="1">
    <source>
        <dbReference type="EMBL" id="OHA34677.1"/>
    </source>
</evidence>
<evidence type="ECO:0008006" key="3">
    <source>
        <dbReference type="Google" id="ProtNLM"/>
    </source>
</evidence>
<dbReference type="AlphaFoldDB" id="A0A1G2NF14"/>
<reference evidence="1 2" key="1">
    <citation type="journal article" date="2016" name="Nat. Commun.">
        <title>Thousands of microbial genomes shed light on interconnected biogeochemical processes in an aquifer system.</title>
        <authorList>
            <person name="Anantharaman K."/>
            <person name="Brown C.T."/>
            <person name="Hug L.A."/>
            <person name="Sharon I."/>
            <person name="Castelle C.J."/>
            <person name="Probst A.J."/>
            <person name="Thomas B.C."/>
            <person name="Singh A."/>
            <person name="Wilkins M.J."/>
            <person name="Karaoz U."/>
            <person name="Brodie E.L."/>
            <person name="Williams K.H."/>
            <person name="Hubbard S.S."/>
            <person name="Banfield J.F."/>
        </authorList>
    </citation>
    <scope>NUCLEOTIDE SEQUENCE [LARGE SCALE GENOMIC DNA]</scope>
</reference>
<dbReference type="Proteomes" id="UP000177797">
    <property type="component" value="Unassembled WGS sequence"/>
</dbReference>
<dbReference type="EMBL" id="MHSA01000010">
    <property type="protein sequence ID" value="OHA34677.1"/>
    <property type="molecule type" value="Genomic_DNA"/>
</dbReference>
<dbReference type="NCBIfam" id="TIGR02532">
    <property type="entry name" value="IV_pilin_GFxxxE"/>
    <property type="match status" value="1"/>
</dbReference>
<accession>A0A1G2NF14</accession>
<evidence type="ECO:0000313" key="2">
    <source>
        <dbReference type="Proteomes" id="UP000177797"/>
    </source>
</evidence>